<sequence>MYSMLCSGGSCFCCGCKEGHNDRRLRGLQGYPPKRLVLFFSLATMRLQRSTAFKTRTMTKAGRGRGRKGKERERDGEKGRERERERQAAGRIESSMGNDRRLSETRGKPSQVPVVWVVATCRMKFRSTEHSRL</sequence>
<protein>
    <submittedName>
        <fullName evidence="2">Uncharacterized protein</fullName>
    </submittedName>
</protein>
<feature type="region of interest" description="Disordered" evidence="1">
    <location>
        <begin position="51"/>
        <end position="110"/>
    </location>
</feature>
<evidence type="ECO:0000256" key="1">
    <source>
        <dbReference type="SAM" id="MobiDB-lite"/>
    </source>
</evidence>
<feature type="compositionally biased region" description="Basic and acidic residues" evidence="1">
    <location>
        <begin position="98"/>
        <end position="107"/>
    </location>
</feature>
<accession>A0A1L9SND3</accession>
<evidence type="ECO:0000313" key="2">
    <source>
        <dbReference type="EMBL" id="OJJ48564.1"/>
    </source>
</evidence>
<reference evidence="3" key="1">
    <citation type="journal article" date="2017" name="Genome Biol.">
        <title>Comparative genomics reveals high biological diversity and specific adaptations in the industrially and medically important fungal genus Aspergillus.</title>
        <authorList>
            <person name="de Vries R.P."/>
            <person name="Riley R."/>
            <person name="Wiebenga A."/>
            <person name="Aguilar-Osorio G."/>
            <person name="Amillis S."/>
            <person name="Uchima C.A."/>
            <person name="Anderluh G."/>
            <person name="Asadollahi M."/>
            <person name="Askin M."/>
            <person name="Barry K."/>
            <person name="Battaglia E."/>
            <person name="Bayram O."/>
            <person name="Benocci T."/>
            <person name="Braus-Stromeyer S.A."/>
            <person name="Caldana C."/>
            <person name="Canovas D."/>
            <person name="Cerqueira G.C."/>
            <person name="Chen F."/>
            <person name="Chen W."/>
            <person name="Choi C."/>
            <person name="Clum A."/>
            <person name="Dos Santos R.A."/>
            <person name="Damasio A.R."/>
            <person name="Diallinas G."/>
            <person name="Emri T."/>
            <person name="Fekete E."/>
            <person name="Flipphi M."/>
            <person name="Freyberg S."/>
            <person name="Gallo A."/>
            <person name="Gournas C."/>
            <person name="Habgood R."/>
            <person name="Hainaut M."/>
            <person name="Harispe M.L."/>
            <person name="Henrissat B."/>
            <person name="Hilden K.S."/>
            <person name="Hope R."/>
            <person name="Hossain A."/>
            <person name="Karabika E."/>
            <person name="Karaffa L."/>
            <person name="Karanyi Z."/>
            <person name="Krasevec N."/>
            <person name="Kuo A."/>
            <person name="Kusch H."/>
            <person name="LaButti K."/>
            <person name="Lagendijk E.L."/>
            <person name="Lapidus A."/>
            <person name="Levasseur A."/>
            <person name="Lindquist E."/>
            <person name="Lipzen A."/>
            <person name="Logrieco A.F."/>
            <person name="MacCabe A."/>
            <person name="Maekelae M.R."/>
            <person name="Malavazi I."/>
            <person name="Melin P."/>
            <person name="Meyer V."/>
            <person name="Mielnichuk N."/>
            <person name="Miskei M."/>
            <person name="Molnar A.P."/>
            <person name="Mule G."/>
            <person name="Ngan C.Y."/>
            <person name="Orejas M."/>
            <person name="Orosz E."/>
            <person name="Ouedraogo J.P."/>
            <person name="Overkamp K.M."/>
            <person name="Park H.-S."/>
            <person name="Perrone G."/>
            <person name="Piumi F."/>
            <person name="Punt P.J."/>
            <person name="Ram A.F."/>
            <person name="Ramon A."/>
            <person name="Rauscher S."/>
            <person name="Record E."/>
            <person name="Riano-Pachon D.M."/>
            <person name="Robert V."/>
            <person name="Roehrig J."/>
            <person name="Ruller R."/>
            <person name="Salamov A."/>
            <person name="Salih N.S."/>
            <person name="Samson R.A."/>
            <person name="Sandor E."/>
            <person name="Sanguinetti M."/>
            <person name="Schuetze T."/>
            <person name="Sepcic K."/>
            <person name="Shelest E."/>
            <person name="Sherlock G."/>
            <person name="Sophianopoulou V."/>
            <person name="Squina F.M."/>
            <person name="Sun H."/>
            <person name="Susca A."/>
            <person name="Todd R.B."/>
            <person name="Tsang A."/>
            <person name="Unkles S.E."/>
            <person name="van de Wiele N."/>
            <person name="van Rossen-Uffink D."/>
            <person name="Oliveira J.V."/>
            <person name="Vesth T.C."/>
            <person name="Visser J."/>
            <person name="Yu J.-H."/>
            <person name="Zhou M."/>
            <person name="Andersen M.R."/>
            <person name="Archer D.B."/>
            <person name="Baker S.E."/>
            <person name="Benoit I."/>
            <person name="Brakhage A.A."/>
            <person name="Braus G.H."/>
            <person name="Fischer R."/>
            <person name="Frisvad J.C."/>
            <person name="Goldman G.H."/>
            <person name="Houbraken J."/>
            <person name="Oakley B."/>
            <person name="Pocsi I."/>
            <person name="Scazzocchio C."/>
            <person name="Seiboth B."/>
            <person name="vanKuyk P.A."/>
            <person name="Wortman J."/>
            <person name="Dyer P.S."/>
            <person name="Grigoriev I.V."/>
        </authorList>
    </citation>
    <scope>NUCLEOTIDE SEQUENCE [LARGE SCALE GENOMIC DNA]</scope>
    <source>
        <strain evidence="3">CBS 506.65</strain>
    </source>
</reference>
<keyword evidence="3" id="KW-1185">Reference proteome</keyword>
<evidence type="ECO:0000313" key="3">
    <source>
        <dbReference type="Proteomes" id="UP000184188"/>
    </source>
</evidence>
<gene>
    <name evidence="2" type="ORF">ASPZODRAFT_1624814</name>
</gene>
<dbReference type="AlphaFoldDB" id="A0A1L9SND3"/>
<name>A0A1L9SND3_9EURO</name>
<dbReference type="Proteomes" id="UP000184188">
    <property type="component" value="Unassembled WGS sequence"/>
</dbReference>
<proteinExistence type="predicted"/>
<dbReference type="GeneID" id="34613044"/>
<dbReference type="RefSeq" id="XP_022583074.1">
    <property type="nucleotide sequence ID" value="XM_022726580.1"/>
</dbReference>
<dbReference type="VEuPathDB" id="FungiDB:ASPZODRAFT_1624814"/>
<organism evidence="2 3">
    <name type="scientific">Penicilliopsis zonata CBS 506.65</name>
    <dbReference type="NCBI Taxonomy" id="1073090"/>
    <lineage>
        <taxon>Eukaryota</taxon>
        <taxon>Fungi</taxon>
        <taxon>Dikarya</taxon>
        <taxon>Ascomycota</taxon>
        <taxon>Pezizomycotina</taxon>
        <taxon>Eurotiomycetes</taxon>
        <taxon>Eurotiomycetidae</taxon>
        <taxon>Eurotiales</taxon>
        <taxon>Aspergillaceae</taxon>
        <taxon>Penicilliopsis</taxon>
    </lineage>
</organism>
<feature type="compositionally biased region" description="Basic and acidic residues" evidence="1">
    <location>
        <begin position="70"/>
        <end position="88"/>
    </location>
</feature>
<dbReference type="EMBL" id="KV878339">
    <property type="protein sequence ID" value="OJJ48564.1"/>
    <property type="molecule type" value="Genomic_DNA"/>
</dbReference>